<dbReference type="AlphaFoldDB" id="A0A8S2XC27"/>
<accession>A0A8S2XC27</accession>
<reference evidence="2" key="1">
    <citation type="submission" date="2021-02" db="EMBL/GenBank/DDBJ databases">
        <authorList>
            <person name="Nowell W R."/>
        </authorList>
    </citation>
    <scope>NUCLEOTIDE SEQUENCE</scope>
</reference>
<dbReference type="Proteomes" id="UP000676336">
    <property type="component" value="Unassembled WGS sequence"/>
</dbReference>
<evidence type="ECO:0000313" key="3">
    <source>
        <dbReference type="Proteomes" id="UP000676336"/>
    </source>
</evidence>
<sequence length="71" mass="7894">MKRCSVCKRSLSKSSSNNDDNQQLLSSKTPHDHKPLFSLTKRRPSLPSLLHNLLEPSSSLPSSAQHRPSIS</sequence>
<evidence type="ECO:0000256" key="1">
    <source>
        <dbReference type="SAM" id="MobiDB-lite"/>
    </source>
</evidence>
<feature type="region of interest" description="Disordered" evidence="1">
    <location>
        <begin position="1"/>
        <end position="71"/>
    </location>
</feature>
<dbReference type="EMBL" id="CAJOBI010078449">
    <property type="protein sequence ID" value="CAF4487601.1"/>
    <property type="molecule type" value="Genomic_DNA"/>
</dbReference>
<name>A0A8S2XC27_9BILA</name>
<evidence type="ECO:0000313" key="2">
    <source>
        <dbReference type="EMBL" id="CAF4487601.1"/>
    </source>
</evidence>
<feature type="compositionally biased region" description="Low complexity" evidence="1">
    <location>
        <begin position="45"/>
        <end position="63"/>
    </location>
</feature>
<feature type="compositionally biased region" description="Low complexity" evidence="1">
    <location>
        <begin position="7"/>
        <end position="27"/>
    </location>
</feature>
<gene>
    <name evidence="2" type="ORF">SMN809_LOCUS34318</name>
</gene>
<organism evidence="2 3">
    <name type="scientific">Rotaria magnacalcarata</name>
    <dbReference type="NCBI Taxonomy" id="392030"/>
    <lineage>
        <taxon>Eukaryota</taxon>
        <taxon>Metazoa</taxon>
        <taxon>Spiralia</taxon>
        <taxon>Gnathifera</taxon>
        <taxon>Rotifera</taxon>
        <taxon>Eurotatoria</taxon>
        <taxon>Bdelloidea</taxon>
        <taxon>Philodinida</taxon>
        <taxon>Philodinidae</taxon>
        <taxon>Rotaria</taxon>
    </lineage>
</organism>
<feature type="non-terminal residue" evidence="2">
    <location>
        <position position="71"/>
    </location>
</feature>
<proteinExistence type="predicted"/>
<comment type="caution">
    <text evidence="2">The sequence shown here is derived from an EMBL/GenBank/DDBJ whole genome shotgun (WGS) entry which is preliminary data.</text>
</comment>
<protein>
    <submittedName>
        <fullName evidence="2">Uncharacterized protein</fullName>
    </submittedName>
</protein>